<dbReference type="EMBL" id="AGCA01000094">
    <property type="protein sequence ID" value="EGY29579.1"/>
    <property type="molecule type" value="Genomic_DNA"/>
</dbReference>
<gene>
    <name evidence="1" type="ORF">Rin_00004380</name>
</gene>
<evidence type="ECO:0000313" key="2">
    <source>
        <dbReference type="Proteomes" id="UP000004116"/>
    </source>
</evidence>
<protein>
    <submittedName>
        <fullName evidence="1">Uncharacterized protein</fullName>
    </submittedName>
</protein>
<dbReference type="AlphaFoldDB" id="G2GXE6"/>
<accession>G2GXE6</accession>
<evidence type="ECO:0000313" key="1">
    <source>
        <dbReference type="EMBL" id="EGY29579.1"/>
    </source>
</evidence>
<organism evidence="1 2">
    <name type="scientific">Candidatus Regiella insecticola 5.15</name>
    <dbReference type="NCBI Taxonomy" id="1005043"/>
    <lineage>
        <taxon>Bacteria</taxon>
        <taxon>Pseudomonadati</taxon>
        <taxon>Pseudomonadota</taxon>
        <taxon>Gammaproteobacteria</taxon>
        <taxon>Enterobacterales</taxon>
        <taxon>Enterobacteriaceae</taxon>
        <taxon>aphid secondary symbionts</taxon>
        <taxon>Candidatus Regiella</taxon>
    </lineage>
</organism>
<comment type="caution">
    <text evidence="1">The sequence shown here is derived from an EMBL/GenBank/DDBJ whole genome shotgun (WGS) entry which is preliminary data.</text>
</comment>
<name>G2GXE6_9ENTR</name>
<sequence>MFNQIARRGKSVYIGAELRDQLDKIVLDVGHYVGRPVTV</sequence>
<keyword evidence="2" id="KW-1185">Reference proteome</keyword>
<reference evidence="1 2" key="1">
    <citation type="journal article" date="2012" name="Genome Res.">
        <title>Genomic basis of endosymbiont-conferred protection against an insect parasitoid.</title>
        <authorList>
            <person name="Hansen A.K."/>
            <person name="Vorburger C."/>
            <person name="Moran N.A."/>
        </authorList>
    </citation>
    <scope>NUCLEOTIDE SEQUENCE [LARGE SCALE GENOMIC DNA]</scope>
    <source>
        <strain evidence="2">R5.15</strain>
    </source>
</reference>
<feature type="non-terminal residue" evidence="1">
    <location>
        <position position="39"/>
    </location>
</feature>
<dbReference type="Proteomes" id="UP000004116">
    <property type="component" value="Unassembled WGS sequence"/>
</dbReference>
<proteinExistence type="predicted"/>